<reference evidence="2 3" key="1">
    <citation type="journal article" date="2022" name="Nat. Genet.">
        <title>Improved pea reference genome and pan-genome highlight genomic features and evolutionary characteristics.</title>
        <authorList>
            <person name="Yang T."/>
            <person name="Liu R."/>
            <person name="Luo Y."/>
            <person name="Hu S."/>
            <person name="Wang D."/>
            <person name="Wang C."/>
            <person name="Pandey M.K."/>
            <person name="Ge S."/>
            <person name="Xu Q."/>
            <person name="Li N."/>
            <person name="Li G."/>
            <person name="Huang Y."/>
            <person name="Saxena R.K."/>
            <person name="Ji Y."/>
            <person name="Li M."/>
            <person name="Yan X."/>
            <person name="He Y."/>
            <person name="Liu Y."/>
            <person name="Wang X."/>
            <person name="Xiang C."/>
            <person name="Varshney R.K."/>
            <person name="Ding H."/>
            <person name="Gao S."/>
            <person name="Zong X."/>
        </authorList>
    </citation>
    <scope>NUCLEOTIDE SEQUENCE [LARGE SCALE GENOMIC DNA]</scope>
    <source>
        <strain evidence="2 3">cv. Zhongwan 6</strain>
    </source>
</reference>
<gene>
    <name evidence="2" type="ORF">KIW84_072376</name>
</gene>
<name>A0A9D4ZVY2_PEA</name>
<keyword evidence="3" id="KW-1185">Reference proteome</keyword>
<sequence>MAPSRKDKGKIQIDEGSSEHQEAAQHAPSLKIRRLTFDFWNRSLIPVKYGNLSSFPSHSFYFSELFRRQGVYSMVSDCGIFYPDLVQYFYANLVIIPGFKDVLTSKIKNIKIILDLEVFGNCLGIPYKGQAFHHGLVPEWEGYSKMDYFFHICRVSHQAILGKNNPASSRVN</sequence>
<proteinExistence type="predicted"/>
<organism evidence="2 3">
    <name type="scientific">Pisum sativum</name>
    <name type="common">Garden pea</name>
    <name type="synonym">Lathyrus oleraceus</name>
    <dbReference type="NCBI Taxonomy" id="3888"/>
    <lineage>
        <taxon>Eukaryota</taxon>
        <taxon>Viridiplantae</taxon>
        <taxon>Streptophyta</taxon>
        <taxon>Embryophyta</taxon>
        <taxon>Tracheophyta</taxon>
        <taxon>Spermatophyta</taxon>
        <taxon>Magnoliopsida</taxon>
        <taxon>eudicotyledons</taxon>
        <taxon>Gunneridae</taxon>
        <taxon>Pentapetalae</taxon>
        <taxon>rosids</taxon>
        <taxon>fabids</taxon>
        <taxon>Fabales</taxon>
        <taxon>Fabaceae</taxon>
        <taxon>Papilionoideae</taxon>
        <taxon>50 kb inversion clade</taxon>
        <taxon>NPAAA clade</taxon>
        <taxon>Hologalegina</taxon>
        <taxon>IRL clade</taxon>
        <taxon>Fabeae</taxon>
        <taxon>Lathyrus</taxon>
    </lineage>
</organism>
<accession>A0A9D4ZVY2</accession>
<comment type="caution">
    <text evidence="2">The sequence shown here is derived from an EMBL/GenBank/DDBJ whole genome shotgun (WGS) entry which is preliminary data.</text>
</comment>
<dbReference type="EMBL" id="JAMSHJ010000007">
    <property type="protein sequence ID" value="KAI5385749.1"/>
    <property type="molecule type" value="Genomic_DNA"/>
</dbReference>
<evidence type="ECO:0000313" key="2">
    <source>
        <dbReference type="EMBL" id="KAI5385749.1"/>
    </source>
</evidence>
<dbReference type="Proteomes" id="UP001058974">
    <property type="component" value="Chromosome 7"/>
</dbReference>
<feature type="compositionally biased region" description="Basic and acidic residues" evidence="1">
    <location>
        <begin position="1"/>
        <end position="23"/>
    </location>
</feature>
<protein>
    <submittedName>
        <fullName evidence="2">Uncharacterized protein</fullName>
    </submittedName>
</protein>
<evidence type="ECO:0000256" key="1">
    <source>
        <dbReference type="SAM" id="MobiDB-lite"/>
    </source>
</evidence>
<dbReference type="AlphaFoldDB" id="A0A9D4ZVY2"/>
<feature type="region of interest" description="Disordered" evidence="1">
    <location>
        <begin position="1"/>
        <end position="27"/>
    </location>
</feature>
<evidence type="ECO:0000313" key="3">
    <source>
        <dbReference type="Proteomes" id="UP001058974"/>
    </source>
</evidence>
<dbReference type="Gramene" id="Psat07G0237600-T1">
    <property type="protein sequence ID" value="KAI5385749.1"/>
    <property type="gene ID" value="KIW84_072376"/>
</dbReference>